<sequence>MGKKLAFVFVFISVILVAIYSYRLKNDDSKNAFNHTDQRVEISDTEGGEAMDTSPIDGRLVEYDGDAKEEIDVDSIFEELEIQKTDQLILVNKWNTLSEHYEPSTLVNIVNDVPSSKNEILLQESAYKAVIDLFRDANNDGITGLRAVSGYRPYSYQSQLYNAKVNYYSSEYDLETAKLKASEVVAIPGTSEHQTGLALDVSSLELLNTADPLVEEFKNTPEGQWLYNNSWKYGFVLRYLPEKKDITGIISEPWHFRYVGIPHAEYMTEKNLSVEEYINYIKEEKMIIFEDFNGNKYQIYYVQKGNHDILQDDVFDSEKLVNVSEIGEDEYIITQMMDESIND</sequence>
<comment type="caution">
    <text evidence="2">The sequence shown here is derived from an EMBL/GenBank/DDBJ whole genome shotgun (WGS) entry which is preliminary data.</text>
</comment>
<dbReference type="GO" id="GO:0006508">
    <property type="term" value="P:proteolysis"/>
    <property type="evidence" value="ECO:0007669"/>
    <property type="project" value="InterPro"/>
</dbReference>
<dbReference type="InterPro" id="IPR052179">
    <property type="entry name" value="DD-CPase-like"/>
</dbReference>
<keyword evidence="3" id="KW-1185">Reference proteome</keyword>
<evidence type="ECO:0000259" key="1">
    <source>
        <dbReference type="Pfam" id="PF02557"/>
    </source>
</evidence>
<accession>A0A7C8LEP9</accession>
<evidence type="ECO:0000313" key="3">
    <source>
        <dbReference type="Proteomes" id="UP000483018"/>
    </source>
</evidence>
<gene>
    <name evidence="2" type="ORF">GND95_00560</name>
</gene>
<dbReference type="CDD" id="cd14852">
    <property type="entry name" value="LD-carboxypeptidase"/>
    <property type="match status" value="1"/>
</dbReference>
<dbReference type="EMBL" id="WSLF01000001">
    <property type="protein sequence ID" value="KAE9636957.1"/>
    <property type="molecule type" value="Genomic_DNA"/>
</dbReference>
<dbReference type="PANTHER" id="PTHR34385:SF1">
    <property type="entry name" value="PEPTIDOGLYCAN L-ALANYL-D-GLUTAMATE ENDOPEPTIDASE CWLK"/>
    <property type="match status" value="1"/>
</dbReference>
<organism evidence="2 3">
    <name type="scientific">Defluviitalea raffinosedens</name>
    <dbReference type="NCBI Taxonomy" id="1450156"/>
    <lineage>
        <taxon>Bacteria</taxon>
        <taxon>Bacillati</taxon>
        <taxon>Bacillota</taxon>
        <taxon>Clostridia</taxon>
        <taxon>Lachnospirales</taxon>
        <taxon>Defluviitaleaceae</taxon>
        <taxon>Defluviitalea</taxon>
    </lineage>
</organism>
<dbReference type="InterPro" id="IPR003709">
    <property type="entry name" value="VanY-like_core_dom"/>
</dbReference>
<evidence type="ECO:0000313" key="2">
    <source>
        <dbReference type="EMBL" id="KAE9636957.1"/>
    </source>
</evidence>
<dbReference type="Pfam" id="PF02557">
    <property type="entry name" value="VanY"/>
    <property type="match status" value="1"/>
</dbReference>
<dbReference type="Proteomes" id="UP000483018">
    <property type="component" value="Unassembled WGS sequence"/>
</dbReference>
<reference evidence="2 3" key="1">
    <citation type="submission" date="2019-12" db="EMBL/GenBank/DDBJ databases">
        <title>Defluviitalea raffinosedens, isolated from a biogas fermenter, genome sequencing and characterization.</title>
        <authorList>
            <person name="Rettenmaier R."/>
            <person name="Schneider M."/>
            <person name="Neuhaus K."/>
            <person name="Liebl W."/>
            <person name="Zverlov V."/>
        </authorList>
    </citation>
    <scope>NUCLEOTIDE SEQUENCE [LARGE SCALE GENOMIC DNA]</scope>
    <source>
        <strain evidence="2 3">249c-K6</strain>
    </source>
</reference>
<protein>
    <recommendedName>
        <fullName evidence="1">D-alanyl-D-alanine carboxypeptidase-like core domain-containing protein</fullName>
    </recommendedName>
</protein>
<dbReference type="GO" id="GO:0008233">
    <property type="term" value="F:peptidase activity"/>
    <property type="evidence" value="ECO:0007669"/>
    <property type="project" value="InterPro"/>
</dbReference>
<dbReference type="InterPro" id="IPR058193">
    <property type="entry name" value="VanY/YodJ_core_dom"/>
</dbReference>
<dbReference type="Gene3D" id="3.30.1380.10">
    <property type="match status" value="1"/>
</dbReference>
<dbReference type="PANTHER" id="PTHR34385">
    <property type="entry name" value="D-ALANYL-D-ALANINE CARBOXYPEPTIDASE"/>
    <property type="match status" value="1"/>
</dbReference>
<dbReference type="RefSeq" id="WP_158738874.1">
    <property type="nucleotide sequence ID" value="NZ_JAFBEP010000004.1"/>
</dbReference>
<proteinExistence type="predicted"/>
<dbReference type="InterPro" id="IPR009045">
    <property type="entry name" value="Zn_M74/Hedgehog-like"/>
</dbReference>
<dbReference type="SUPFAM" id="SSF55166">
    <property type="entry name" value="Hedgehog/DD-peptidase"/>
    <property type="match status" value="1"/>
</dbReference>
<dbReference type="AlphaFoldDB" id="A0A7C8LEP9"/>
<feature type="domain" description="D-alanyl-D-alanine carboxypeptidase-like core" evidence="1">
    <location>
        <begin position="121"/>
        <end position="260"/>
    </location>
</feature>
<dbReference type="OrthoDB" id="9792074at2"/>
<name>A0A7C8LEP9_9FIRM</name>